<evidence type="ECO:0000256" key="9">
    <source>
        <dbReference type="RuleBase" id="RU369079"/>
    </source>
</evidence>
<dbReference type="PANTHER" id="PTHR35011:SF4">
    <property type="entry name" value="SLL1102 PROTEIN"/>
    <property type="match status" value="1"/>
</dbReference>
<dbReference type="Pfam" id="PF04290">
    <property type="entry name" value="DctQ"/>
    <property type="match status" value="1"/>
</dbReference>
<dbReference type="GO" id="GO:0022857">
    <property type="term" value="F:transmembrane transporter activity"/>
    <property type="evidence" value="ECO:0007669"/>
    <property type="project" value="UniProtKB-UniRule"/>
</dbReference>
<dbReference type="PANTHER" id="PTHR35011">
    <property type="entry name" value="2,3-DIKETO-L-GULONATE TRAP TRANSPORTER SMALL PERMEASE PROTEIN YIAM"/>
    <property type="match status" value="1"/>
</dbReference>
<comment type="similarity">
    <text evidence="8 9">Belongs to the TRAP transporter small permease family.</text>
</comment>
<feature type="transmembrane region" description="Helical" evidence="9">
    <location>
        <begin position="40"/>
        <end position="58"/>
    </location>
</feature>
<evidence type="ECO:0000256" key="2">
    <source>
        <dbReference type="ARBA" id="ARBA00022448"/>
    </source>
</evidence>
<keyword evidence="7 9" id="KW-0472">Membrane</keyword>
<keyword evidence="12" id="KW-1185">Reference proteome</keyword>
<dbReference type="InterPro" id="IPR055348">
    <property type="entry name" value="DctQ"/>
</dbReference>
<keyword evidence="6 9" id="KW-1133">Transmembrane helix</keyword>
<sequence>MRRHSRITPLQHDKDHNNIRGDKMTALKTMVGGIDHLNRGIGFIIKWLLLATTLLSASNAITRKAFDLSSNGMLEAQWYLYAAVFLLGGGYCFLSNSHVRIDFISTRLGARGRNLVDVVGILLVLVPFCVFVIHLSWGFFTAAWHSGEMSGNAGGLVRWPAYLLIPAGFSLLLLQALAELAKRVLFLIGKGVDSIAEEGSQDTPIAVPTEALSATTTSGVPR</sequence>
<dbReference type="Proteomes" id="UP000608923">
    <property type="component" value="Unassembled WGS sequence"/>
</dbReference>
<reference evidence="12" key="1">
    <citation type="journal article" date="2019" name="Int. J. Syst. Evol. Microbiol.">
        <title>The Global Catalogue of Microorganisms (GCM) 10K type strain sequencing project: providing services to taxonomists for standard genome sequencing and annotation.</title>
        <authorList>
            <consortium name="The Broad Institute Genomics Platform"/>
            <consortium name="The Broad Institute Genome Sequencing Center for Infectious Disease"/>
            <person name="Wu L."/>
            <person name="Ma J."/>
        </authorList>
    </citation>
    <scope>NUCLEOTIDE SEQUENCE [LARGE SCALE GENOMIC DNA]</scope>
    <source>
        <strain evidence="12">KCTC 42083</strain>
    </source>
</reference>
<name>A0A8H9M604_9BURK</name>
<evidence type="ECO:0000256" key="1">
    <source>
        <dbReference type="ARBA" id="ARBA00004429"/>
    </source>
</evidence>
<evidence type="ECO:0000256" key="7">
    <source>
        <dbReference type="ARBA" id="ARBA00023136"/>
    </source>
</evidence>
<evidence type="ECO:0000256" key="4">
    <source>
        <dbReference type="ARBA" id="ARBA00022519"/>
    </source>
</evidence>
<dbReference type="InterPro" id="IPR007387">
    <property type="entry name" value="TRAP_DctQ"/>
</dbReference>
<evidence type="ECO:0000256" key="3">
    <source>
        <dbReference type="ARBA" id="ARBA00022475"/>
    </source>
</evidence>
<evidence type="ECO:0000313" key="11">
    <source>
        <dbReference type="EMBL" id="GHC56535.1"/>
    </source>
</evidence>
<protein>
    <recommendedName>
        <fullName evidence="9">TRAP transporter small permease protein</fullName>
    </recommendedName>
</protein>
<gene>
    <name evidence="11" type="ORF">GCM10010096_31830</name>
</gene>
<keyword evidence="4 9" id="KW-0997">Cell inner membrane</keyword>
<evidence type="ECO:0000256" key="5">
    <source>
        <dbReference type="ARBA" id="ARBA00022692"/>
    </source>
</evidence>
<comment type="subunit">
    <text evidence="9">The complex comprises the extracytoplasmic solute receptor protein and the two transmembrane proteins.</text>
</comment>
<dbReference type="GO" id="GO:0005886">
    <property type="term" value="C:plasma membrane"/>
    <property type="evidence" value="ECO:0007669"/>
    <property type="project" value="UniProtKB-SubCell"/>
</dbReference>
<feature type="transmembrane region" description="Helical" evidence="9">
    <location>
        <begin position="78"/>
        <end position="94"/>
    </location>
</feature>
<feature type="domain" description="Tripartite ATP-independent periplasmic transporters DctQ component" evidence="10">
    <location>
        <begin position="56"/>
        <end position="184"/>
    </location>
</feature>
<comment type="subcellular location">
    <subcellularLocation>
        <location evidence="1 9">Cell inner membrane</location>
        <topology evidence="1 9">Multi-pass membrane protein</topology>
    </subcellularLocation>
</comment>
<comment type="caution">
    <text evidence="11">The sequence shown here is derived from an EMBL/GenBank/DDBJ whole genome shotgun (WGS) entry which is preliminary data.</text>
</comment>
<dbReference type="AlphaFoldDB" id="A0A8H9M604"/>
<evidence type="ECO:0000313" key="12">
    <source>
        <dbReference type="Proteomes" id="UP000608923"/>
    </source>
</evidence>
<keyword evidence="5 9" id="KW-0812">Transmembrane</keyword>
<evidence type="ECO:0000256" key="6">
    <source>
        <dbReference type="ARBA" id="ARBA00022989"/>
    </source>
</evidence>
<evidence type="ECO:0000256" key="8">
    <source>
        <dbReference type="ARBA" id="ARBA00038436"/>
    </source>
</evidence>
<proteinExistence type="inferred from homology"/>
<organism evidence="11 12">
    <name type="scientific">Alcaligenes pakistanensis</name>
    <dbReference type="NCBI Taxonomy" id="1482717"/>
    <lineage>
        <taxon>Bacteria</taxon>
        <taxon>Pseudomonadati</taxon>
        <taxon>Pseudomonadota</taxon>
        <taxon>Betaproteobacteria</taxon>
        <taxon>Burkholderiales</taxon>
        <taxon>Alcaligenaceae</taxon>
        <taxon>Alcaligenes</taxon>
    </lineage>
</organism>
<feature type="transmembrane region" description="Helical" evidence="9">
    <location>
        <begin position="159"/>
        <end position="178"/>
    </location>
</feature>
<comment type="function">
    <text evidence="9">Part of the tripartite ATP-independent periplasmic (TRAP) transport system.</text>
</comment>
<dbReference type="EMBL" id="BMZN01000005">
    <property type="protein sequence ID" value="GHC56535.1"/>
    <property type="molecule type" value="Genomic_DNA"/>
</dbReference>
<keyword evidence="3" id="KW-1003">Cell membrane</keyword>
<evidence type="ECO:0000259" key="10">
    <source>
        <dbReference type="Pfam" id="PF04290"/>
    </source>
</evidence>
<feature type="transmembrane region" description="Helical" evidence="9">
    <location>
        <begin position="115"/>
        <end position="139"/>
    </location>
</feature>
<accession>A0A8H9M604</accession>
<keyword evidence="2 9" id="KW-0813">Transport</keyword>